<evidence type="ECO:0000313" key="5">
    <source>
        <dbReference type="EMBL" id="MFC0530711.1"/>
    </source>
</evidence>
<evidence type="ECO:0000256" key="3">
    <source>
        <dbReference type="ARBA" id="ARBA00022691"/>
    </source>
</evidence>
<evidence type="ECO:0000256" key="1">
    <source>
        <dbReference type="ARBA" id="ARBA00022603"/>
    </source>
</evidence>
<keyword evidence="2" id="KW-0808">Transferase</keyword>
<dbReference type="NCBIfam" id="NF040568">
    <property type="entry name" value="SCO2525_fam"/>
    <property type="match status" value="1"/>
</dbReference>
<evidence type="ECO:0000256" key="2">
    <source>
        <dbReference type="ARBA" id="ARBA00022679"/>
    </source>
</evidence>
<accession>A0ABV6M7L6</accession>
<dbReference type="InterPro" id="IPR000940">
    <property type="entry name" value="NNMT_TEMT_trans"/>
</dbReference>
<evidence type="ECO:0000256" key="4">
    <source>
        <dbReference type="SAM" id="MobiDB-lite"/>
    </source>
</evidence>
<dbReference type="PANTHER" id="PTHR10867">
    <property type="entry name" value="NNMT/PNMT/TEMT FAMILY MEMBER"/>
    <property type="match status" value="1"/>
</dbReference>
<dbReference type="EMBL" id="JBHLUH010000050">
    <property type="protein sequence ID" value="MFC0530711.1"/>
    <property type="molecule type" value="Genomic_DNA"/>
</dbReference>
<dbReference type="SUPFAM" id="SSF53335">
    <property type="entry name" value="S-adenosyl-L-methionine-dependent methyltransferases"/>
    <property type="match status" value="1"/>
</dbReference>
<name>A0ABV6M7L6_9ACTN</name>
<keyword evidence="3" id="KW-0949">S-adenosyl-L-methionine</keyword>
<dbReference type="InterPro" id="IPR029063">
    <property type="entry name" value="SAM-dependent_MTases_sf"/>
</dbReference>
<feature type="region of interest" description="Disordered" evidence="4">
    <location>
        <begin position="1"/>
        <end position="31"/>
    </location>
</feature>
<protein>
    <submittedName>
        <fullName evidence="5">SCO2525 family SAM-dependent methyltransferase</fullName>
    </submittedName>
</protein>
<dbReference type="Pfam" id="PF01234">
    <property type="entry name" value="NNMT_PNMT_TEMT"/>
    <property type="match status" value="1"/>
</dbReference>
<reference evidence="5 6" key="1">
    <citation type="submission" date="2024-09" db="EMBL/GenBank/DDBJ databases">
        <authorList>
            <person name="Sun Q."/>
            <person name="Mori K."/>
        </authorList>
    </citation>
    <scope>NUCLEOTIDE SEQUENCE [LARGE SCALE GENOMIC DNA]</scope>
    <source>
        <strain evidence="5 6">TBRC 3947</strain>
    </source>
</reference>
<dbReference type="GO" id="GO:0008168">
    <property type="term" value="F:methyltransferase activity"/>
    <property type="evidence" value="ECO:0007669"/>
    <property type="project" value="UniProtKB-KW"/>
</dbReference>
<dbReference type="GO" id="GO:0032259">
    <property type="term" value="P:methylation"/>
    <property type="evidence" value="ECO:0007669"/>
    <property type="project" value="UniProtKB-KW"/>
</dbReference>
<dbReference type="PROSITE" id="PS51681">
    <property type="entry name" value="SAM_MT_NNMT_PNMT_TEMT"/>
    <property type="match status" value="1"/>
</dbReference>
<dbReference type="PANTHER" id="PTHR10867:SF17">
    <property type="entry name" value="NICOTINAMIDE N-METHYLTRANSFERASE"/>
    <property type="match status" value="1"/>
</dbReference>
<dbReference type="Gene3D" id="3.40.50.150">
    <property type="entry name" value="Vaccinia Virus protein VP39"/>
    <property type="match status" value="1"/>
</dbReference>
<sequence length="314" mass="34598">MEAAAVRRAEDGALSGSVPPTDDQTHVSNSDAPWDEFDADAYWEKNYSTLRDDDEEILRRITAYFAANPPAGERPGLHTRLWRRLTRRAAPPTALGLDVGPGTNLYPALAMLPYCRRITLWEYSATNVRWLRNELRSFRSTWDVFWGQATGIRRSSGGDTRGLDPRPALARRVDVRQASIFDLPKSRFDVGTMFFVAESLTSDRSEFERATRAFVESLRPGAPFAAAFMEGSVGYQVGACHFPAVPVTIGQVKEFLTGLTPDLELHQVFSEKPLREGYHGTMILALGRASGKPLETPPGTVVATHEDAAAAAAT</sequence>
<evidence type="ECO:0000313" key="6">
    <source>
        <dbReference type="Proteomes" id="UP001589867"/>
    </source>
</evidence>
<gene>
    <name evidence="5" type="ORF">ACFFIA_23905</name>
</gene>
<keyword evidence="6" id="KW-1185">Reference proteome</keyword>
<keyword evidence="1 5" id="KW-0489">Methyltransferase</keyword>
<dbReference type="RefSeq" id="WP_377253939.1">
    <property type="nucleotide sequence ID" value="NZ_JBHLUH010000050.1"/>
</dbReference>
<comment type="caution">
    <text evidence="5">The sequence shown here is derived from an EMBL/GenBank/DDBJ whole genome shotgun (WGS) entry which is preliminary data.</text>
</comment>
<proteinExistence type="predicted"/>
<organism evidence="5 6">
    <name type="scientific">Phytohabitans kaempferiae</name>
    <dbReference type="NCBI Taxonomy" id="1620943"/>
    <lineage>
        <taxon>Bacteria</taxon>
        <taxon>Bacillati</taxon>
        <taxon>Actinomycetota</taxon>
        <taxon>Actinomycetes</taxon>
        <taxon>Micromonosporales</taxon>
        <taxon>Micromonosporaceae</taxon>
    </lineage>
</organism>
<dbReference type="Proteomes" id="UP001589867">
    <property type="component" value="Unassembled WGS sequence"/>
</dbReference>
<feature type="compositionally biased region" description="Basic and acidic residues" evidence="4">
    <location>
        <begin position="1"/>
        <end position="11"/>
    </location>
</feature>